<keyword evidence="7" id="KW-0479">Metal-binding</keyword>
<dbReference type="InterPro" id="IPR000192">
    <property type="entry name" value="Aminotrans_V_dom"/>
</dbReference>
<feature type="active site" description="Nucleophile" evidence="7">
    <location>
        <position position="8"/>
    </location>
</feature>
<dbReference type="SUPFAM" id="SSF53383">
    <property type="entry name" value="PLP-dependent transferases"/>
    <property type="match status" value="1"/>
</dbReference>
<feature type="binding site" evidence="7">
    <location>
        <position position="8"/>
    </location>
    <ligand>
        <name>Mg(2+)</name>
        <dbReference type="ChEBI" id="CHEBI:18420"/>
    </ligand>
</feature>
<dbReference type="InterPro" id="IPR023214">
    <property type="entry name" value="HAD_sf"/>
</dbReference>
<keyword evidence="5 8" id="KW-0670">Pyruvate</keyword>
<evidence type="ECO:0000256" key="8">
    <source>
        <dbReference type="HAMAP-Rule" id="MF_01376"/>
    </source>
</evidence>
<dbReference type="InterPro" id="IPR012703">
    <property type="entry name" value="NH2EtPonate_pyrv_transaminase"/>
</dbReference>
<evidence type="ECO:0000256" key="5">
    <source>
        <dbReference type="ARBA" id="ARBA00023317"/>
    </source>
</evidence>
<keyword evidence="7" id="KW-0460">Magnesium</keyword>
<dbReference type="NCBIfam" id="TIGR01422">
    <property type="entry name" value="phosphonatase"/>
    <property type="match status" value="1"/>
</dbReference>
<dbReference type="Proteomes" id="UP000466388">
    <property type="component" value="Unassembled WGS sequence"/>
</dbReference>
<dbReference type="NCBIfam" id="TIGR02326">
    <property type="entry name" value="transamin_PhnW"/>
    <property type="match status" value="1"/>
</dbReference>
<dbReference type="SUPFAM" id="SSF56784">
    <property type="entry name" value="HAD-like"/>
    <property type="match status" value="1"/>
</dbReference>
<dbReference type="GO" id="GO:0047304">
    <property type="term" value="F:2-aminoethylphosphonate-pyruvate transaminase activity"/>
    <property type="evidence" value="ECO:0007669"/>
    <property type="project" value="UniProtKB-UniRule"/>
</dbReference>
<sequence>MIEAIVLDWAGTTVDYGSRAPIIAFKNAFAHFGIQLSENTIRQDVGLDKMTHVRKMLQESAISENWETSHPDIPLAQAADKVYAQFQIEIGKVLGETAKLKSGMTELIHFANTHHIQLATTTGYTQAMLDQILPLAADQGYEPRYNITSEQTQKVGRPQPDMLQLAMKKMNITDPSHVIKVGDTINDVLEGRNAGTISVGVVEGGNLIGLSQAAFESLEIQDRDRYQIKAAAILKEAGADEIINNIADLIPLIESINDRQHEMPILLTPGPLTTSKTVKETMLLDHGTWDDDYKELTQWVRRELVTIGNATEANYTAVLMQGSGSFGVEATLGTAIPKQNATLLIAANGAYGERMIEIAEYLDIPHVSLEIPEDQPVSLETVEETLSAHPEISHFAVVHCETTTGILNPIEKLIPAMNERGIVTIVDAMSSFGGIPIDLERLHVDYLVTSSNKCVQGVPGFSVVLAKKATLEQTKGNARSLSLDLYAQYKTFEDHDGKWRFTSPTHVVYAFAQALRELVVEGGVSARTHRYSTNEALLREGMHDLGFEMVINSEVQSPIITSFKYPTDDFDFHAFYEYLKDRGFIIYPGKVSKCDSFRIGNIGEVSPNDISRLLGLIKNYTTDILKMTV</sequence>
<proteinExistence type="inferred from homology"/>
<feature type="modified residue" description="N6-(pyridoxal phosphate)lysine" evidence="8">
    <location>
        <position position="453"/>
    </location>
</feature>
<dbReference type="Gene3D" id="3.90.1150.10">
    <property type="entry name" value="Aspartate Aminotransferase, domain 1"/>
    <property type="match status" value="1"/>
</dbReference>
<organism evidence="10 11">
    <name type="scientific">Secundilactobacillus folii</name>
    <dbReference type="NCBI Taxonomy" id="2678357"/>
    <lineage>
        <taxon>Bacteria</taxon>
        <taxon>Bacillati</taxon>
        <taxon>Bacillota</taxon>
        <taxon>Bacilli</taxon>
        <taxon>Lactobacillales</taxon>
        <taxon>Lactobacillaceae</taxon>
        <taxon>Secundilactobacillus</taxon>
    </lineage>
</organism>
<comment type="similarity">
    <text evidence="8">Belongs to the class-V pyridoxal-phosphate-dependent aminotransferase family. PhnW subfamily.</text>
</comment>
<evidence type="ECO:0000313" key="11">
    <source>
        <dbReference type="Proteomes" id="UP000466388"/>
    </source>
</evidence>
<dbReference type="EC" id="2.6.1.37" evidence="8"/>
<evidence type="ECO:0000256" key="2">
    <source>
        <dbReference type="ARBA" id="ARBA00022576"/>
    </source>
</evidence>
<dbReference type="InterPro" id="IPR006323">
    <property type="entry name" value="Phosphonoacetald_hydro"/>
</dbReference>
<feature type="active site" description="Schiff-base intermediate with substrate" evidence="7">
    <location>
        <position position="49"/>
    </location>
</feature>
<comment type="function">
    <text evidence="8">Involved in phosphonate degradation.</text>
</comment>
<dbReference type="GO" id="GO:0000287">
    <property type="term" value="F:magnesium ion binding"/>
    <property type="evidence" value="ECO:0007669"/>
    <property type="project" value="UniProtKB-UniRule"/>
</dbReference>
<dbReference type="GO" id="GO:0019700">
    <property type="term" value="P:organic phosphonate catabolic process"/>
    <property type="evidence" value="ECO:0007669"/>
    <property type="project" value="UniProtKB-UniRule"/>
</dbReference>
<gene>
    <name evidence="8 10" type="primary">phnW</name>
    <name evidence="7" type="synonym">phnX</name>
    <name evidence="10" type="ORF">GM612_02430</name>
</gene>
<reference evidence="10 11" key="1">
    <citation type="submission" date="2019-11" db="EMBL/GenBank/DDBJ databases">
        <title>Lactobacillus sp. nov. CRM56-3, isolated from fermented tea leaves.</title>
        <authorList>
            <person name="Phuengjayaem S."/>
            <person name="Tanasupawat S."/>
        </authorList>
    </citation>
    <scope>NUCLEOTIDE SEQUENCE [LARGE SCALE GENOMIC DNA]</scope>
    <source>
        <strain evidence="10 11">CRM56-3</strain>
    </source>
</reference>
<dbReference type="InterPro" id="IPR023198">
    <property type="entry name" value="PGP-like_dom2"/>
</dbReference>
<evidence type="ECO:0000256" key="4">
    <source>
        <dbReference type="ARBA" id="ARBA00022898"/>
    </source>
</evidence>
<dbReference type="EMBL" id="WNJO01000002">
    <property type="protein sequence ID" value="MTV81511.1"/>
    <property type="molecule type" value="Genomic_DNA"/>
</dbReference>
<comment type="cofactor">
    <cofactor evidence="1 8">
        <name>pyridoxal 5'-phosphate</name>
        <dbReference type="ChEBI" id="CHEBI:597326"/>
    </cofactor>
</comment>
<dbReference type="EC" id="3.11.1.1" evidence="7"/>
<protein>
    <recommendedName>
        <fullName evidence="7 8">Multifunctional fusion protein</fullName>
    </recommendedName>
    <domain>
        <recommendedName>
            <fullName evidence="8">2-aminoethylphosphonate--pyruvate transaminase</fullName>
            <ecNumber evidence="8">2.6.1.37</ecNumber>
        </recommendedName>
        <alternativeName>
            <fullName evidence="8">2-aminoethylphosphonate aminotransferase</fullName>
        </alternativeName>
        <alternativeName>
            <fullName evidence="8">AEP transaminase</fullName>
            <shortName evidence="8">AEPT</shortName>
        </alternativeName>
    </domain>
    <domain>
        <recommendedName>
            <fullName evidence="7">Phosphonoacetaldehyde hydrolase</fullName>
            <shortName evidence="7">Phosphonatase</shortName>
            <ecNumber evidence="7">3.11.1.1</ecNumber>
        </recommendedName>
        <alternativeName>
            <fullName evidence="7">Phosphonoacetaldehyde phosphonohydrolase</fullName>
        </alternativeName>
    </domain>
</protein>
<evidence type="ECO:0000259" key="9">
    <source>
        <dbReference type="Pfam" id="PF00266"/>
    </source>
</evidence>
<feature type="binding site" evidence="7">
    <location>
        <position position="183"/>
    </location>
    <ligand>
        <name>Mg(2+)</name>
        <dbReference type="ChEBI" id="CHEBI:18420"/>
    </ligand>
</feature>
<dbReference type="GO" id="GO:0050194">
    <property type="term" value="F:phosphonoacetaldehyde hydrolase activity"/>
    <property type="evidence" value="ECO:0007669"/>
    <property type="project" value="UniProtKB-UniRule"/>
</dbReference>
<dbReference type="AlphaFoldDB" id="A0A7X3C2F7"/>
<dbReference type="InterPro" id="IPR015424">
    <property type="entry name" value="PyrdxlP-dep_Trfase"/>
</dbReference>
<comment type="catalytic activity">
    <reaction evidence="6 8">
        <text>(2-aminoethyl)phosphonate + pyruvate = phosphonoacetaldehyde + L-alanine</text>
        <dbReference type="Rhea" id="RHEA:17021"/>
        <dbReference type="ChEBI" id="CHEBI:15361"/>
        <dbReference type="ChEBI" id="CHEBI:57418"/>
        <dbReference type="ChEBI" id="CHEBI:57972"/>
        <dbReference type="ChEBI" id="CHEBI:58383"/>
        <dbReference type="EC" id="2.6.1.37"/>
    </reaction>
</comment>
<dbReference type="HAMAP" id="MF_01375">
    <property type="entry name" value="PhnX"/>
    <property type="match status" value="1"/>
</dbReference>
<dbReference type="Gene3D" id="3.40.640.10">
    <property type="entry name" value="Type I PLP-dependent aspartate aminotransferase-like (Major domain)"/>
    <property type="match status" value="1"/>
</dbReference>
<dbReference type="Pfam" id="PF00702">
    <property type="entry name" value="Hydrolase"/>
    <property type="match status" value="1"/>
</dbReference>
<dbReference type="SFLD" id="SFLDG01129">
    <property type="entry name" value="C1.5:_HAD__Beta-PGM__Phosphata"/>
    <property type="match status" value="1"/>
</dbReference>
<name>A0A7X3C2F7_9LACO</name>
<keyword evidence="4 8" id="KW-0663">Pyridoxal phosphate</keyword>
<keyword evidence="3 8" id="KW-0808">Transferase</keyword>
<dbReference type="InterPro" id="IPR036412">
    <property type="entry name" value="HAD-like_sf"/>
</dbReference>
<dbReference type="InterPro" id="IPR015422">
    <property type="entry name" value="PyrdxlP-dep_Trfase_small"/>
</dbReference>
<keyword evidence="11" id="KW-1185">Reference proteome</keyword>
<evidence type="ECO:0000256" key="1">
    <source>
        <dbReference type="ARBA" id="ARBA00001933"/>
    </source>
</evidence>
<keyword evidence="2 8" id="KW-0032">Aminotransferase</keyword>
<dbReference type="Gene3D" id="1.10.150.240">
    <property type="entry name" value="Putative phosphatase, domain 2"/>
    <property type="match status" value="1"/>
</dbReference>
<accession>A0A7X3C2F7</accession>
<dbReference type="PANTHER" id="PTHR42778:SF1">
    <property type="entry name" value="2-AMINOETHYLPHOSPHONATE--PYRUVATE TRANSAMINASE"/>
    <property type="match status" value="1"/>
</dbReference>
<dbReference type="SFLD" id="SFLDS00003">
    <property type="entry name" value="Haloacid_Dehalogenase"/>
    <property type="match status" value="1"/>
</dbReference>
<comment type="subunit">
    <text evidence="8">Homodimer.</text>
</comment>
<comment type="caution">
    <text evidence="10">The sequence shown here is derived from an EMBL/GenBank/DDBJ whole genome shotgun (WGS) entry which is preliminary data.</text>
</comment>
<dbReference type="NCBIfam" id="NF010006">
    <property type="entry name" value="PRK13479.1"/>
    <property type="match status" value="1"/>
</dbReference>
<dbReference type="Pfam" id="PF00266">
    <property type="entry name" value="Aminotran_5"/>
    <property type="match status" value="1"/>
</dbReference>
<keyword evidence="7" id="KW-0704">Schiff base</keyword>
<evidence type="ECO:0000313" key="10">
    <source>
        <dbReference type="EMBL" id="MTV81511.1"/>
    </source>
</evidence>
<evidence type="ECO:0000256" key="7">
    <source>
        <dbReference type="HAMAP-Rule" id="MF_01375"/>
    </source>
</evidence>
<feature type="domain" description="Aminotransferase class V" evidence="9">
    <location>
        <begin position="367"/>
        <end position="589"/>
    </location>
</feature>
<evidence type="ECO:0000256" key="3">
    <source>
        <dbReference type="ARBA" id="ARBA00022679"/>
    </source>
</evidence>
<dbReference type="Gene3D" id="3.40.50.1000">
    <property type="entry name" value="HAD superfamily/HAD-like"/>
    <property type="match status" value="1"/>
</dbReference>
<dbReference type="NCBIfam" id="TIGR03301">
    <property type="entry name" value="PhnW-AepZ"/>
    <property type="match status" value="1"/>
</dbReference>
<comment type="catalytic activity">
    <reaction evidence="7">
        <text>phosphonoacetaldehyde + H2O = acetaldehyde + phosphate + H(+)</text>
        <dbReference type="Rhea" id="RHEA:18905"/>
        <dbReference type="ChEBI" id="CHEBI:15343"/>
        <dbReference type="ChEBI" id="CHEBI:15377"/>
        <dbReference type="ChEBI" id="CHEBI:15378"/>
        <dbReference type="ChEBI" id="CHEBI:43474"/>
        <dbReference type="ChEBI" id="CHEBI:58383"/>
        <dbReference type="EC" id="3.11.1.1"/>
    </reaction>
</comment>
<evidence type="ECO:0000256" key="6">
    <source>
        <dbReference type="ARBA" id="ARBA00049460"/>
    </source>
</evidence>
<feature type="binding site" evidence="7">
    <location>
        <position position="10"/>
    </location>
    <ligand>
        <name>Mg(2+)</name>
        <dbReference type="ChEBI" id="CHEBI:18420"/>
    </ligand>
</feature>
<dbReference type="InterPro" id="IPR015421">
    <property type="entry name" value="PyrdxlP-dep_Trfase_major"/>
</dbReference>
<comment type="cofactor">
    <cofactor evidence="7">
        <name>Mg(2+)</name>
        <dbReference type="ChEBI" id="CHEBI:18420"/>
    </cofactor>
    <text evidence="7">Binds 1 Mg(2+) ion per subunit.</text>
</comment>
<comment type="similarity">
    <text evidence="7">Belongs to the HAD-like hydrolase superfamily. PhnX family.</text>
</comment>
<dbReference type="HAMAP" id="MF_01376">
    <property type="entry name" value="PhnW_aminotrans_5"/>
    <property type="match status" value="1"/>
</dbReference>
<dbReference type="PANTHER" id="PTHR42778">
    <property type="entry name" value="2-AMINOETHYLPHOSPHONATE--PYRUVATE TRANSAMINASE"/>
    <property type="match status" value="1"/>
</dbReference>
<keyword evidence="7" id="KW-0378">Hydrolase</keyword>